<feature type="domain" description="Transglycosylase SLT" evidence="2">
    <location>
        <begin position="104"/>
        <end position="192"/>
    </location>
</feature>
<comment type="similarity">
    <text evidence="1">Belongs to the virb1 family.</text>
</comment>
<dbReference type="InterPro" id="IPR023346">
    <property type="entry name" value="Lysozyme-like_dom_sf"/>
</dbReference>
<dbReference type="InterPro" id="IPR008258">
    <property type="entry name" value="Transglycosylase_SLT_dom_1"/>
</dbReference>
<keyword evidence="4" id="KW-1185">Reference proteome</keyword>
<dbReference type="SUPFAM" id="SSF53955">
    <property type="entry name" value="Lysozyme-like"/>
    <property type="match status" value="1"/>
</dbReference>
<accession>A0ABU0W0R4</accession>
<reference evidence="3 4" key="1">
    <citation type="submission" date="2023-08" db="EMBL/GenBank/DDBJ databases">
        <title>Characterization of two Paracoccaceae strains isolated from Phycosphere and proposal of Xinfangfangia lacusdiani sp. nov.</title>
        <authorList>
            <person name="Deng Y."/>
            <person name="Zhang Y.Q."/>
        </authorList>
    </citation>
    <scope>NUCLEOTIDE SEQUENCE [LARGE SCALE GENOMIC DNA]</scope>
    <source>
        <strain evidence="3 4">CPCC 101601</strain>
    </source>
</reference>
<dbReference type="RefSeq" id="WP_306681280.1">
    <property type="nucleotide sequence ID" value="NZ_JAVDBT010000014.1"/>
</dbReference>
<comment type="caution">
    <text evidence="3">The sequence shown here is derived from an EMBL/GenBank/DDBJ whole genome shotgun (WGS) entry which is preliminary data.</text>
</comment>
<protein>
    <submittedName>
        <fullName evidence="3">Transglycosylase SLT domain-containing protein</fullName>
    </submittedName>
</protein>
<evidence type="ECO:0000313" key="4">
    <source>
        <dbReference type="Proteomes" id="UP001239680"/>
    </source>
</evidence>
<evidence type="ECO:0000259" key="2">
    <source>
        <dbReference type="Pfam" id="PF01464"/>
    </source>
</evidence>
<dbReference type="Pfam" id="PF01464">
    <property type="entry name" value="SLT"/>
    <property type="match status" value="1"/>
</dbReference>
<organism evidence="3 4">
    <name type="scientific">Pseudogemmobacter lacusdianii</name>
    <dbReference type="NCBI Taxonomy" id="3069608"/>
    <lineage>
        <taxon>Bacteria</taxon>
        <taxon>Pseudomonadati</taxon>
        <taxon>Pseudomonadota</taxon>
        <taxon>Alphaproteobacteria</taxon>
        <taxon>Rhodobacterales</taxon>
        <taxon>Paracoccaceae</taxon>
        <taxon>Pseudogemmobacter</taxon>
    </lineage>
</organism>
<gene>
    <name evidence="3" type="ORF">Q9295_14455</name>
</gene>
<evidence type="ECO:0000313" key="3">
    <source>
        <dbReference type="EMBL" id="MDQ2067577.1"/>
    </source>
</evidence>
<dbReference type="Gene3D" id="1.10.530.10">
    <property type="match status" value="1"/>
</dbReference>
<dbReference type="EMBL" id="JAVDBT010000014">
    <property type="protein sequence ID" value="MDQ2067577.1"/>
    <property type="molecule type" value="Genomic_DNA"/>
</dbReference>
<evidence type="ECO:0000256" key="1">
    <source>
        <dbReference type="ARBA" id="ARBA00009387"/>
    </source>
</evidence>
<proteinExistence type="inferred from homology"/>
<dbReference type="Proteomes" id="UP001239680">
    <property type="component" value="Unassembled WGS sequence"/>
</dbReference>
<name>A0ABU0W0R4_9RHOB</name>
<sequence>MVWSRISRDAAQPLGAQPAVLGKTARRAAAFGLIALGLAGCVNEAGNSVLPDVPTRWDHRPEAQSWTAAAFVAVAEKDDILANRVPGDINTWCPGYKNATLNERRAFWVGLMSAVAKKESSHNPAASGGGGRYIGLMQISPATARGNGCDAASTAALKDGSENLECAVEVFSRDVARDGLVAGGGNRGIGRQWGPFRKSDARATMAAWTAKQPYCAKG</sequence>